<name>A0ABX7NFL5_9BACT</name>
<feature type="compositionally biased region" description="Gly residues" evidence="1">
    <location>
        <begin position="115"/>
        <end position="125"/>
    </location>
</feature>
<accession>A0ABX7NFL5</accession>
<dbReference type="RefSeq" id="WP_206719189.1">
    <property type="nucleotide sequence ID" value="NZ_CP071091.1"/>
</dbReference>
<feature type="region of interest" description="Disordered" evidence="1">
    <location>
        <begin position="14"/>
        <end position="132"/>
    </location>
</feature>
<protein>
    <submittedName>
        <fullName evidence="2">Invertase recombinase-like protein</fullName>
    </submittedName>
</protein>
<keyword evidence="3" id="KW-1185">Reference proteome</keyword>
<dbReference type="Gene3D" id="2.60.120.260">
    <property type="entry name" value="Galactose-binding domain-like"/>
    <property type="match status" value="2"/>
</dbReference>
<dbReference type="Proteomes" id="UP000663090">
    <property type="component" value="Chromosome"/>
</dbReference>
<evidence type="ECO:0000256" key="1">
    <source>
        <dbReference type="SAM" id="MobiDB-lite"/>
    </source>
</evidence>
<evidence type="ECO:0000313" key="3">
    <source>
        <dbReference type="Proteomes" id="UP000663090"/>
    </source>
</evidence>
<organism evidence="2 3">
    <name type="scientific">Myxococcus landrumensis</name>
    <dbReference type="NCBI Taxonomy" id="2813577"/>
    <lineage>
        <taxon>Bacteria</taxon>
        <taxon>Pseudomonadati</taxon>
        <taxon>Myxococcota</taxon>
        <taxon>Myxococcia</taxon>
        <taxon>Myxococcales</taxon>
        <taxon>Cystobacterineae</taxon>
        <taxon>Myxococcaceae</taxon>
        <taxon>Myxococcus</taxon>
    </lineage>
</organism>
<reference evidence="2 3" key="1">
    <citation type="submission" date="2021-02" db="EMBL/GenBank/DDBJ databases">
        <title>De Novo genome assembly of isolated myxobacteria.</title>
        <authorList>
            <person name="Stevens D.C."/>
        </authorList>
    </citation>
    <scope>NUCLEOTIDE SEQUENCE [LARGE SCALE GENOMIC DNA]</scope>
    <source>
        <strain evidence="2 3">SCHIC003</strain>
    </source>
</reference>
<sequence length="568" mass="60535">MCLTSLLVLLVACGGSDPAETPDAGQTPRDAGNEQPDSGSDRPDAGGETPDSGGGTPDSGGEVPDSGSETPDSGGGVPDSGSETPDSGGEVPDSGSETPDSGSETPDSGSETPDGGSGNPDGGGAPVSVIGNWGFEEWPGALPTRWFGSTSNIANVDVQKVTAQAFEGVNAVRLVNPSATHKRFSTEAMTMPSGRYTCTYQARGEGEVRNAFYGTDYSSYSSYTTVNPDAWKAVTYQFNVATDIFDTFELIFSVRNTLGGHVLIDDVRCTRTPEPCDQVSCESWERCVNATATCEPLSGRCNSATDCSEWQTCDAENRCVVAESRCTRHADCAGTPQTPLCNFSEHQCVEGNPCAGVTCSNPATTCNPTSGVCELAPGACFTTLDCRGELPACDPGTRRCVAASHPSNIIPNGGFEIWDTFSIPYQGDRYIPVSWYGMDNGITDPGTEIKASRLVPYTSVVHGGATALQFVVPIQVAERFSSVKFNVESGNYSCSYRVRGHGNIRHRIYSSAGWSKQTDILVVDSNEWQPVFFKFTGNVRDWRLFFYPSRSVADRDHLQVDDVVCTKD</sequence>
<feature type="compositionally biased region" description="Polar residues" evidence="1">
    <location>
        <begin position="95"/>
        <end position="111"/>
    </location>
</feature>
<evidence type="ECO:0000313" key="2">
    <source>
        <dbReference type="EMBL" id="QSQ17570.1"/>
    </source>
</evidence>
<dbReference type="EMBL" id="CP071091">
    <property type="protein sequence ID" value="QSQ17570.1"/>
    <property type="molecule type" value="Genomic_DNA"/>
</dbReference>
<proteinExistence type="predicted"/>
<gene>
    <name evidence="2" type="ORF">JY572_16680</name>
</gene>